<gene>
    <name evidence="1" type="ORF">PCL1606_04810</name>
</gene>
<dbReference type="Proteomes" id="UP000032748">
    <property type="component" value="Chromosome"/>
</dbReference>
<dbReference type="EMBL" id="CP011110">
    <property type="protein sequence ID" value="AKA21936.1"/>
    <property type="molecule type" value="Genomic_DNA"/>
</dbReference>
<reference evidence="1 2" key="1">
    <citation type="journal article" date="2015" name="Mol. Plant Microbe Interact.">
        <title>Comparative Genomic Analysis of Pseudomonas chlororaphis PCL1606 Reveals New Insight into Antifungal Compounds Involved in Biocontrol.</title>
        <authorList>
            <person name="Calderon C.E."/>
            <person name="Ramos C."/>
            <person name="de Vicente A."/>
            <person name="Cazorla F.M."/>
        </authorList>
    </citation>
    <scope>NUCLEOTIDE SEQUENCE [LARGE SCALE GENOMIC DNA]</scope>
    <source>
        <strain evidence="1 2">PCL1606</strain>
    </source>
</reference>
<dbReference type="KEGG" id="pcz:PCL1606_04810"/>
<accession>A0A0D5XS69</accession>
<evidence type="ECO:0000313" key="2">
    <source>
        <dbReference type="Proteomes" id="UP000032748"/>
    </source>
</evidence>
<protein>
    <submittedName>
        <fullName evidence="1">Uncharacterized protein</fullName>
    </submittedName>
</protein>
<sequence length="40" mass="4624">MDNSMWLIPVFINQEGKSIVRFMQHVALNEYSGGTDLLRL</sequence>
<evidence type="ECO:0000313" key="1">
    <source>
        <dbReference type="EMBL" id="AKA21936.1"/>
    </source>
</evidence>
<dbReference type="AlphaFoldDB" id="A0A0D5XS69"/>
<organism evidence="1 2">
    <name type="scientific">Pseudomonas chlororaphis</name>
    <dbReference type="NCBI Taxonomy" id="587753"/>
    <lineage>
        <taxon>Bacteria</taxon>
        <taxon>Pseudomonadati</taxon>
        <taxon>Pseudomonadota</taxon>
        <taxon>Gammaproteobacteria</taxon>
        <taxon>Pseudomonadales</taxon>
        <taxon>Pseudomonadaceae</taxon>
        <taxon>Pseudomonas</taxon>
    </lineage>
</organism>
<dbReference type="PATRIC" id="fig|587753.10.peg.482"/>
<proteinExistence type="predicted"/>
<name>A0A0D5XS69_9PSED</name>